<dbReference type="PROSITE" id="PS50294">
    <property type="entry name" value="WD_REPEATS_REGION"/>
    <property type="match status" value="2"/>
</dbReference>
<comment type="similarity">
    <text evidence="1 7">Belongs to the WD repeat coronin family.</text>
</comment>
<dbReference type="STRING" id="283909.R7U2T0"/>
<gene>
    <name evidence="10" type="ORF">CAPTEDRAFT_165940</name>
</gene>
<evidence type="ECO:0000256" key="2">
    <source>
        <dbReference type="ARBA" id="ARBA00022574"/>
    </source>
</evidence>
<dbReference type="FunFam" id="2.130.10.10:FF:000502">
    <property type="entry name" value="Coronin"/>
    <property type="match status" value="1"/>
</dbReference>
<keyword evidence="2 6" id="KW-0853">WD repeat</keyword>
<dbReference type="Pfam" id="PF00400">
    <property type="entry name" value="WD40"/>
    <property type="match status" value="3"/>
</dbReference>
<proteinExistence type="inferred from homology"/>
<evidence type="ECO:0000313" key="11">
    <source>
        <dbReference type="EnsemblMetazoa" id="CapteP165940"/>
    </source>
</evidence>
<dbReference type="InterPro" id="IPR015505">
    <property type="entry name" value="Coronin"/>
</dbReference>
<dbReference type="InterPro" id="IPR015943">
    <property type="entry name" value="WD40/YVTN_repeat-like_dom_sf"/>
</dbReference>
<dbReference type="InterPro" id="IPR036322">
    <property type="entry name" value="WD40_repeat_dom_sf"/>
</dbReference>
<evidence type="ECO:0000256" key="6">
    <source>
        <dbReference type="PROSITE-ProRule" id="PRU00221"/>
    </source>
</evidence>
<protein>
    <recommendedName>
        <fullName evidence="7">Coronin</fullName>
    </recommendedName>
</protein>
<feature type="domain" description="DUF1899" evidence="9">
    <location>
        <begin position="4"/>
        <end position="68"/>
    </location>
</feature>
<dbReference type="SMART" id="SM01167">
    <property type="entry name" value="DUF1900"/>
    <property type="match status" value="1"/>
</dbReference>
<reference evidence="12" key="1">
    <citation type="submission" date="2012-12" db="EMBL/GenBank/DDBJ databases">
        <authorList>
            <person name="Hellsten U."/>
            <person name="Grimwood J."/>
            <person name="Chapman J.A."/>
            <person name="Shapiro H."/>
            <person name="Aerts A."/>
            <person name="Otillar R.P."/>
            <person name="Terry A.Y."/>
            <person name="Boore J.L."/>
            <person name="Simakov O."/>
            <person name="Marletaz F."/>
            <person name="Cho S.-J."/>
            <person name="Edsinger-Gonzales E."/>
            <person name="Havlak P."/>
            <person name="Kuo D.-H."/>
            <person name="Larsson T."/>
            <person name="Lv J."/>
            <person name="Arendt D."/>
            <person name="Savage R."/>
            <person name="Osoegawa K."/>
            <person name="de Jong P."/>
            <person name="Lindberg D.R."/>
            <person name="Seaver E.C."/>
            <person name="Weisblat D.A."/>
            <person name="Putnam N.H."/>
            <person name="Grigoriev I.V."/>
            <person name="Rokhsar D.S."/>
        </authorList>
    </citation>
    <scope>NUCLEOTIDE SEQUENCE</scope>
    <source>
        <strain evidence="12">I ESC-2004</strain>
    </source>
</reference>
<dbReference type="GO" id="GO:0007015">
    <property type="term" value="P:actin filament organization"/>
    <property type="evidence" value="ECO:0007669"/>
    <property type="project" value="TreeGrafter"/>
</dbReference>
<dbReference type="SMART" id="SM01166">
    <property type="entry name" value="DUF1899"/>
    <property type="match status" value="1"/>
</dbReference>
<feature type="repeat" description="WD" evidence="6">
    <location>
        <begin position="129"/>
        <end position="171"/>
    </location>
</feature>
<evidence type="ECO:0000259" key="9">
    <source>
        <dbReference type="SMART" id="SM01166"/>
    </source>
</evidence>
<evidence type="ECO:0000313" key="10">
    <source>
        <dbReference type="EMBL" id="ELT97961.1"/>
    </source>
</evidence>
<dbReference type="AlphaFoldDB" id="R7U2T0"/>
<dbReference type="Gene3D" id="2.130.10.10">
    <property type="entry name" value="YVTN repeat-like/Quinoprotein amine dehydrogenase"/>
    <property type="match status" value="1"/>
</dbReference>
<name>R7U2T0_CAPTE</name>
<dbReference type="EMBL" id="AMQN01010686">
    <property type="status" value="NOT_ANNOTATED_CDS"/>
    <property type="molecule type" value="Genomic_DNA"/>
</dbReference>
<evidence type="ECO:0000256" key="3">
    <source>
        <dbReference type="ARBA" id="ARBA00022737"/>
    </source>
</evidence>
<dbReference type="HOGENOM" id="CLU_026859_0_0_1"/>
<dbReference type="Pfam" id="PF16300">
    <property type="entry name" value="WD40_4"/>
    <property type="match status" value="1"/>
</dbReference>
<dbReference type="InterPro" id="IPR015048">
    <property type="entry name" value="DUF1899"/>
</dbReference>
<keyword evidence="5" id="KW-0009">Actin-binding</keyword>
<dbReference type="EMBL" id="KB308384">
    <property type="protein sequence ID" value="ELT97961.1"/>
    <property type="molecule type" value="Genomic_DNA"/>
</dbReference>
<evidence type="ECO:0000256" key="8">
    <source>
        <dbReference type="SAM" id="Coils"/>
    </source>
</evidence>
<dbReference type="EMBL" id="AMQN01010687">
    <property type="status" value="NOT_ANNOTATED_CDS"/>
    <property type="molecule type" value="Genomic_DNA"/>
</dbReference>
<dbReference type="OrthoDB" id="1850764at2759"/>
<accession>R7U2T0</accession>
<feature type="repeat" description="WD" evidence="6">
    <location>
        <begin position="77"/>
        <end position="111"/>
    </location>
</feature>
<dbReference type="PANTHER" id="PTHR10856">
    <property type="entry name" value="CORONIN"/>
    <property type="match status" value="1"/>
</dbReference>
<keyword evidence="4 8" id="KW-0175">Coiled coil</keyword>
<feature type="coiled-coil region" evidence="8">
    <location>
        <begin position="470"/>
        <end position="504"/>
    </location>
</feature>
<dbReference type="FunCoup" id="R7U2T0">
    <property type="interactions" value="724"/>
</dbReference>
<dbReference type="OMA" id="NFQDDIY"/>
<dbReference type="PROSITE" id="PS50082">
    <property type="entry name" value="WD_REPEATS_2"/>
    <property type="match status" value="2"/>
</dbReference>
<dbReference type="SMART" id="SM00320">
    <property type="entry name" value="WD40"/>
    <property type="match status" value="3"/>
</dbReference>
<evidence type="ECO:0000256" key="7">
    <source>
        <dbReference type="RuleBase" id="RU280818"/>
    </source>
</evidence>
<evidence type="ECO:0000313" key="12">
    <source>
        <dbReference type="Proteomes" id="UP000014760"/>
    </source>
</evidence>
<reference evidence="11" key="3">
    <citation type="submission" date="2015-06" db="UniProtKB">
        <authorList>
            <consortium name="EnsemblMetazoa"/>
        </authorList>
    </citation>
    <scope>IDENTIFICATION</scope>
</reference>
<dbReference type="Proteomes" id="UP000014760">
    <property type="component" value="Unassembled WGS sequence"/>
</dbReference>
<reference evidence="10 12" key="2">
    <citation type="journal article" date="2013" name="Nature">
        <title>Insights into bilaterian evolution from three spiralian genomes.</title>
        <authorList>
            <person name="Simakov O."/>
            <person name="Marletaz F."/>
            <person name="Cho S.J."/>
            <person name="Edsinger-Gonzales E."/>
            <person name="Havlak P."/>
            <person name="Hellsten U."/>
            <person name="Kuo D.H."/>
            <person name="Larsson T."/>
            <person name="Lv J."/>
            <person name="Arendt D."/>
            <person name="Savage R."/>
            <person name="Osoegawa K."/>
            <person name="de Jong P."/>
            <person name="Grimwood J."/>
            <person name="Chapman J.A."/>
            <person name="Shapiro H."/>
            <person name="Aerts A."/>
            <person name="Otillar R.P."/>
            <person name="Terry A.Y."/>
            <person name="Boore J.L."/>
            <person name="Grigoriev I.V."/>
            <person name="Lindberg D.R."/>
            <person name="Seaver E.C."/>
            <person name="Weisblat D.A."/>
            <person name="Putnam N.H."/>
            <person name="Rokhsar D.S."/>
        </authorList>
    </citation>
    <scope>NUCLEOTIDE SEQUENCE</scope>
    <source>
        <strain evidence="10 12">I ESC-2004</strain>
    </source>
</reference>
<organism evidence="10">
    <name type="scientific">Capitella teleta</name>
    <name type="common">Polychaete worm</name>
    <dbReference type="NCBI Taxonomy" id="283909"/>
    <lineage>
        <taxon>Eukaryota</taxon>
        <taxon>Metazoa</taxon>
        <taxon>Spiralia</taxon>
        <taxon>Lophotrochozoa</taxon>
        <taxon>Annelida</taxon>
        <taxon>Polychaeta</taxon>
        <taxon>Sedentaria</taxon>
        <taxon>Scolecida</taxon>
        <taxon>Capitellidae</taxon>
        <taxon>Capitella</taxon>
    </lineage>
</organism>
<dbReference type="InterPro" id="IPR001680">
    <property type="entry name" value="WD40_rpt"/>
</dbReference>
<evidence type="ECO:0000256" key="4">
    <source>
        <dbReference type="ARBA" id="ARBA00023054"/>
    </source>
</evidence>
<sequence length="509" mass="56074">MSFRVVRQSKFRHVFGSALKRDQCYDNVRITKSSWDGKFCAVNPKYVAIITEAAGGGAFMVLPLEKTGRIERDHPQVSGHRGAVLDIAWCPHNDDIIASASEDCTVKVWQIPEGGLRVNLDHDDCVADLQGHQRRVGNVAWHPSAANILLSIGSDNKVLVWNCGTEEIITEVEFPDIILSCSWSFTGHRVVTTCKDKKIRIIDPRTGEILKTSFGHEGAKPMQCVYLKGDEIFTTGFSRMSERQYALWDGELNNKIIQDIDSSNGVIFPFYDPDTSIIFLCGKGDSVIRYFEITDESPFVHYLNAFQSSDPQRGMGFMPKRGCDVNICEIARFYKLHQKGLCEIIPLKVPRKSELFQDDLYPDTASEEPALDADEWIAGKDAAPVLMSMREGFKGSAPGSAVGRKKANILAKKVKKHAPSADAPPAAAAAPVETKPVKPAAAVAAPVVAAAPAVNTAPAAAAALPADFNFEKIENDIRKLKIIAKGHERRIKSLEEKLAHYEQKNEADQ</sequence>
<dbReference type="GO" id="GO:0051015">
    <property type="term" value="F:actin filament binding"/>
    <property type="evidence" value="ECO:0007669"/>
    <property type="project" value="TreeGrafter"/>
</dbReference>
<keyword evidence="3 7" id="KW-0677">Repeat</keyword>
<evidence type="ECO:0000256" key="5">
    <source>
        <dbReference type="ARBA" id="ARBA00023203"/>
    </source>
</evidence>
<dbReference type="EnsemblMetazoa" id="CapteT165940">
    <property type="protein sequence ID" value="CapteP165940"/>
    <property type="gene ID" value="CapteG165940"/>
</dbReference>
<dbReference type="PANTHER" id="PTHR10856:SF0">
    <property type="entry name" value="CORONIN"/>
    <property type="match status" value="1"/>
</dbReference>
<dbReference type="SUPFAM" id="SSF50978">
    <property type="entry name" value="WD40 repeat-like"/>
    <property type="match status" value="1"/>
</dbReference>
<keyword evidence="12" id="KW-1185">Reference proteome</keyword>
<evidence type="ECO:0000256" key="1">
    <source>
        <dbReference type="ARBA" id="ARBA00009482"/>
    </source>
</evidence>
<dbReference type="Pfam" id="PF08953">
    <property type="entry name" value="DUF1899"/>
    <property type="match status" value="1"/>
</dbReference>